<dbReference type="SUPFAM" id="SSF53098">
    <property type="entry name" value="Ribonuclease H-like"/>
    <property type="match status" value="1"/>
</dbReference>
<reference evidence="1 2" key="1">
    <citation type="submission" date="2020-08" db="EMBL/GenBank/DDBJ databases">
        <title>Plant Genome Project.</title>
        <authorList>
            <person name="Zhang R.-G."/>
        </authorList>
    </citation>
    <scope>NUCLEOTIDE SEQUENCE [LARGE SCALE GENOMIC DNA]</scope>
    <source>
        <tissue evidence="1">Rhizome</tissue>
    </source>
</reference>
<protein>
    <recommendedName>
        <fullName evidence="3">Polyprotein</fullName>
    </recommendedName>
</protein>
<evidence type="ECO:0008006" key="3">
    <source>
        <dbReference type="Google" id="ProtNLM"/>
    </source>
</evidence>
<dbReference type="AlphaFoldDB" id="A0A8J5LN95"/>
<keyword evidence="2" id="KW-1185">Reference proteome</keyword>
<dbReference type="InterPro" id="IPR043502">
    <property type="entry name" value="DNA/RNA_pol_sf"/>
</dbReference>
<organism evidence="1 2">
    <name type="scientific">Zingiber officinale</name>
    <name type="common">Ginger</name>
    <name type="synonym">Amomum zingiber</name>
    <dbReference type="NCBI Taxonomy" id="94328"/>
    <lineage>
        <taxon>Eukaryota</taxon>
        <taxon>Viridiplantae</taxon>
        <taxon>Streptophyta</taxon>
        <taxon>Embryophyta</taxon>
        <taxon>Tracheophyta</taxon>
        <taxon>Spermatophyta</taxon>
        <taxon>Magnoliopsida</taxon>
        <taxon>Liliopsida</taxon>
        <taxon>Zingiberales</taxon>
        <taxon>Zingiberaceae</taxon>
        <taxon>Zingiber</taxon>
    </lineage>
</organism>
<comment type="caution">
    <text evidence="1">The sequence shown here is derived from an EMBL/GenBank/DDBJ whole genome shotgun (WGS) entry which is preliminary data.</text>
</comment>
<proteinExistence type="predicted"/>
<gene>
    <name evidence="1" type="ORF">ZIOFF_018966</name>
</gene>
<dbReference type="Gene3D" id="3.30.420.10">
    <property type="entry name" value="Ribonuclease H-like superfamily/Ribonuclease H"/>
    <property type="match status" value="1"/>
</dbReference>
<dbReference type="InterPro" id="IPR012337">
    <property type="entry name" value="RNaseH-like_sf"/>
</dbReference>
<name>A0A8J5LN95_ZINOF</name>
<accession>A0A8J5LN95</accession>
<sequence>MASTSNQELAFTYSQQGIPIFVGQDFELWNVLMRTVVVSHKLCDVIDEGYIAHTPEEVAAFTNAQKKEHKENKTKDAKALSFMHQGVSRSILPRITIAKTAKEAWQILKNQFGGHEKLLQKNYKVEFNNDHCVIIDKQKKLTMARIKMSQNKVFPLNLPLAEKVALQSMMDGDHKIWHLRYGHLSYKGLPKSFWAEAVNAAVYILNRSPTKAVPNKTPYEAWLQRKPQLDDGAAKVDAKIYRSLVGSLIYLTNTRPDIVYSVSLISRFMHEPSKLHYAAAKRILRYLQGTRKLGIKYVKEKENKLVGYTDSDWAGSLDDRKSTSGYIFCLGSKIISWVSKKQKTVSLSSAEAEYIAATDAACEAVWLRRILSDVEQKQEAPITIFCDNNSTIAMTKNPVFHARTKHIELRHHFIRDLVSDKKIQLKFINTNKQLADGFTKAVSSGKIEQLRNHVRIT</sequence>
<dbReference type="CDD" id="cd09272">
    <property type="entry name" value="RNase_HI_RT_Ty1"/>
    <property type="match status" value="1"/>
</dbReference>
<dbReference type="PANTHER" id="PTHR11439:SF483">
    <property type="entry name" value="PEPTIDE SYNTHASE GLIP-LIKE, PUTATIVE (AFU_ORTHOLOGUE AFUA_3G12920)-RELATED"/>
    <property type="match status" value="1"/>
</dbReference>
<dbReference type="EMBL" id="JACMSC010000005">
    <property type="protein sequence ID" value="KAG6521833.1"/>
    <property type="molecule type" value="Genomic_DNA"/>
</dbReference>
<dbReference type="PANTHER" id="PTHR11439">
    <property type="entry name" value="GAG-POL-RELATED RETROTRANSPOSON"/>
    <property type="match status" value="1"/>
</dbReference>
<evidence type="ECO:0000313" key="2">
    <source>
        <dbReference type="Proteomes" id="UP000734854"/>
    </source>
</evidence>
<evidence type="ECO:0000313" key="1">
    <source>
        <dbReference type="EMBL" id="KAG6521833.1"/>
    </source>
</evidence>
<dbReference type="Proteomes" id="UP000734854">
    <property type="component" value="Unassembled WGS sequence"/>
</dbReference>
<dbReference type="SUPFAM" id="SSF56672">
    <property type="entry name" value="DNA/RNA polymerases"/>
    <property type="match status" value="1"/>
</dbReference>
<dbReference type="Pfam" id="PF14223">
    <property type="entry name" value="Retrotran_gag_2"/>
    <property type="match status" value="1"/>
</dbReference>
<dbReference type="GO" id="GO:0003676">
    <property type="term" value="F:nucleic acid binding"/>
    <property type="evidence" value="ECO:0007669"/>
    <property type="project" value="InterPro"/>
</dbReference>
<dbReference type="InterPro" id="IPR036397">
    <property type="entry name" value="RNaseH_sf"/>
</dbReference>